<dbReference type="GO" id="GO:0009253">
    <property type="term" value="P:peptidoglycan catabolic process"/>
    <property type="evidence" value="ECO:0007669"/>
    <property type="project" value="InterPro"/>
</dbReference>
<evidence type="ECO:0000256" key="2">
    <source>
        <dbReference type="ARBA" id="ARBA00022801"/>
    </source>
</evidence>
<gene>
    <name evidence="4" type="ORF">AOZ06_46195</name>
</gene>
<dbReference type="RefSeq" id="WP_054295166.1">
    <property type="nucleotide sequence ID" value="NZ_CP012752.1"/>
</dbReference>
<dbReference type="GO" id="GO:0003796">
    <property type="term" value="F:lysozyme activity"/>
    <property type="evidence" value="ECO:0007669"/>
    <property type="project" value="InterPro"/>
</dbReference>
<dbReference type="InterPro" id="IPR017853">
    <property type="entry name" value="GH"/>
</dbReference>
<name>A0A0N9IER8_9PSEU</name>
<dbReference type="AlphaFoldDB" id="A0A0N9IER8"/>
<dbReference type="SUPFAM" id="SSF51445">
    <property type="entry name" value="(Trans)glycosidases"/>
    <property type="match status" value="1"/>
</dbReference>
<evidence type="ECO:0000313" key="5">
    <source>
        <dbReference type="Proteomes" id="UP000063699"/>
    </source>
</evidence>
<evidence type="ECO:0008006" key="6">
    <source>
        <dbReference type="Google" id="ProtNLM"/>
    </source>
</evidence>
<comment type="similarity">
    <text evidence="1">Belongs to the glycosyl hydrolase 25 family.</text>
</comment>
<dbReference type="Proteomes" id="UP000063699">
    <property type="component" value="Chromosome"/>
</dbReference>
<dbReference type="PANTHER" id="PTHR34135:SF2">
    <property type="entry name" value="LYSOZYME"/>
    <property type="match status" value="1"/>
</dbReference>
<proteinExistence type="inferred from homology"/>
<organism evidence="4 5">
    <name type="scientific">Kibdelosporangium phytohabitans</name>
    <dbReference type="NCBI Taxonomy" id="860235"/>
    <lineage>
        <taxon>Bacteria</taxon>
        <taxon>Bacillati</taxon>
        <taxon>Actinomycetota</taxon>
        <taxon>Actinomycetes</taxon>
        <taxon>Pseudonocardiales</taxon>
        <taxon>Pseudonocardiaceae</taxon>
        <taxon>Kibdelosporangium</taxon>
    </lineage>
</organism>
<protein>
    <recommendedName>
        <fullName evidence="6">Lysozyme</fullName>
    </recommendedName>
</protein>
<dbReference type="Gene3D" id="3.20.20.80">
    <property type="entry name" value="Glycosidases"/>
    <property type="match status" value="1"/>
</dbReference>
<dbReference type="SMART" id="SM00641">
    <property type="entry name" value="Glyco_25"/>
    <property type="match status" value="1"/>
</dbReference>
<accession>A0A0N9IER8</accession>
<dbReference type="KEGG" id="kphy:AOZ06_46195"/>
<keyword evidence="5" id="KW-1185">Reference proteome</keyword>
<evidence type="ECO:0000256" key="1">
    <source>
        <dbReference type="ARBA" id="ARBA00010646"/>
    </source>
</evidence>
<sequence length="304" mass="32719">MARGIDIYRYQTVTDWNAVRNSGVQFVWVKLSDGFGPAIVRGDRHVGGAKSVGIPVGGYHFAQKGDPPRQAHVFLGELNRLGAFGIVPALDIENTGVSWGGQEAHDFSVAFLSELRRYVPRAALYANTAELRAMRAAEIVAKVPGTVVWEANYGSNNGQQHALPPNAWAPHRAAHQFTSAGRVPGIIENTDINESFIDLSMESEMEWNDVETHGRTGLTMPVGDFIGEIKNDTSVLLTEIRKLTAGINGEFSEQDAALASAVAAIRNGDGTPSDEQVDALVQHICATVGSELAAEIGRRLSSQS</sequence>
<dbReference type="PROSITE" id="PS51904">
    <property type="entry name" value="GLYCOSYL_HYDROL_F25_2"/>
    <property type="match status" value="1"/>
</dbReference>
<dbReference type="InterPro" id="IPR018077">
    <property type="entry name" value="Glyco_hydro_fam25_subgr"/>
</dbReference>
<dbReference type="InterPro" id="IPR002053">
    <property type="entry name" value="Glyco_hydro_25"/>
</dbReference>
<reference evidence="4 5" key="1">
    <citation type="submission" date="2015-07" db="EMBL/GenBank/DDBJ databases">
        <title>Genome sequencing of Kibdelosporangium phytohabitans.</title>
        <authorList>
            <person name="Qin S."/>
            <person name="Xing K."/>
        </authorList>
    </citation>
    <scope>NUCLEOTIDE SEQUENCE [LARGE SCALE GENOMIC DNA]</scope>
    <source>
        <strain evidence="4 5">KLBMP1111</strain>
    </source>
</reference>
<dbReference type="EMBL" id="CP012752">
    <property type="protein sequence ID" value="ALG13277.1"/>
    <property type="molecule type" value="Genomic_DNA"/>
</dbReference>
<dbReference type="GO" id="GO:0016052">
    <property type="term" value="P:carbohydrate catabolic process"/>
    <property type="evidence" value="ECO:0007669"/>
    <property type="project" value="TreeGrafter"/>
</dbReference>
<keyword evidence="3" id="KW-0326">Glycosidase</keyword>
<keyword evidence="2" id="KW-0378">Hydrolase</keyword>
<dbReference type="GO" id="GO:0016998">
    <property type="term" value="P:cell wall macromolecule catabolic process"/>
    <property type="evidence" value="ECO:0007669"/>
    <property type="project" value="InterPro"/>
</dbReference>
<evidence type="ECO:0000313" key="4">
    <source>
        <dbReference type="EMBL" id="ALG13277.1"/>
    </source>
</evidence>
<dbReference type="OrthoDB" id="3599513at2"/>
<dbReference type="Pfam" id="PF01183">
    <property type="entry name" value="Glyco_hydro_25"/>
    <property type="match status" value="1"/>
</dbReference>
<dbReference type="PANTHER" id="PTHR34135">
    <property type="entry name" value="LYSOZYME"/>
    <property type="match status" value="1"/>
</dbReference>
<evidence type="ECO:0000256" key="3">
    <source>
        <dbReference type="ARBA" id="ARBA00023295"/>
    </source>
</evidence>
<dbReference type="STRING" id="860235.AOZ06_46195"/>